<dbReference type="AlphaFoldDB" id="A0AAD5WFU6"/>
<gene>
    <name evidence="1" type="ORF">KIN20_029262</name>
</gene>
<dbReference type="Proteomes" id="UP001196413">
    <property type="component" value="Unassembled WGS sequence"/>
</dbReference>
<reference evidence="1" key="1">
    <citation type="submission" date="2021-06" db="EMBL/GenBank/DDBJ databases">
        <title>Parelaphostrongylus tenuis whole genome reference sequence.</title>
        <authorList>
            <person name="Garwood T.J."/>
            <person name="Larsen P.A."/>
            <person name="Fountain-Jones N.M."/>
            <person name="Garbe J.R."/>
            <person name="Macchietto M.G."/>
            <person name="Kania S.A."/>
            <person name="Gerhold R.W."/>
            <person name="Richards J.E."/>
            <person name="Wolf T.M."/>
        </authorList>
    </citation>
    <scope>NUCLEOTIDE SEQUENCE</scope>
    <source>
        <strain evidence="1">MNPRO001-30</strain>
        <tissue evidence="1">Meninges</tissue>
    </source>
</reference>
<protein>
    <submittedName>
        <fullName evidence="1">Uncharacterized protein</fullName>
    </submittedName>
</protein>
<keyword evidence="2" id="KW-1185">Reference proteome</keyword>
<name>A0AAD5WFU6_PARTN</name>
<comment type="caution">
    <text evidence="1">The sequence shown here is derived from an EMBL/GenBank/DDBJ whole genome shotgun (WGS) entry which is preliminary data.</text>
</comment>
<proteinExistence type="predicted"/>
<evidence type="ECO:0000313" key="2">
    <source>
        <dbReference type="Proteomes" id="UP001196413"/>
    </source>
</evidence>
<organism evidence="1 2">
    <name type="scientific">Parelaphostrongylus tenuis</name>
    <name type="common">Meningeal worm</name>
    <dbReference type="NCBI Taxonomy" id="148309"/>
    <lineage>
        <taxon>Eukaryota</taxon>
        <taxon>Metazoa</taxon>
        <taxon>Ecdysozoa</taxon>
        <taxon>Nematoda</taxon>
        <taxon>Chromadorea</taxon>
        <taxon>Rhabditida</taxon>
        <taxon>Rhabditina</taxon>
        <taxon>Rhabditomorpha</taxon>
        <taxon>Strongyloidea</taxon>
        <taxon>Metastrongylidae</taxon>
        <taxon>Parelaphostrongylus</taxon>
    </lineage>
</organism>
<sequence length="58" mass="6246">MTEKQTSPIDGLAVIYCFEIASTRSALISKVLSASSSTLSSLVLPKANERAFPPYKKV</sequence>
<evidence type="ECO:0000313" key="1">
    <source>
        <dbReference type="EMBL" id="KAJ1368183.1"/>
    </source>
</evidence>
<accession>A0AAD5WFU6</accession>
<dbReference type="EMBL" id="JAHQIW010006104">
    <property type="protein sequence ID" value="KAJ1368183.1"/>
    <property type="molecule type" value="Genomic_DNA"/>
</dbReference>